<dbReference type="AlphaFoldDB" id="U5EXK5"/>
<sequence length="370" mass="41354">MLRIRVKNMGPSTRANKEWKCCFGLHVRTATIIIGIWHLFLNVLALGVLAIIIRTNNKALLNDFDRGYDDFSDQDVQPLPTPLSKIDPPYAYRDHSLNYHDVDMGGLVCLCMIAITLMMIYGAVKGKPSHLLPFFCLQLFDFAITTLTAAGYLCYIRSVHRLIAESHRLPWRDELLKLSPQTLSIVVLISFILVVFLKAYAIGIVWRCYKFLTMRQHNLRSMLPYIIPDATNIRQERDYSSLLPDYDEAIAQAMKQAPPPSYQVAMSTTAVVTNPAPSSSSATTEVVAEATTATNITTNETDYPTPSTSTTDITQPPPYNTVATTSPKLTVNINNNENEVDQREQTDINAGNNQQQPATTSPINLNKNIN</sequence>
<evidence type="ECO:0000256" key="5">
    <source>
        <dbReference type="ARBA" id="ARBA00022989"/>
    </source>
</evidence>
<evidence type="ECO:0000256" key="2">
    <source>
        <dbReference type="ARBA" id="ARBA00010076"/>
    </source>
</evidence>
<evidence type="ECO:0000256" key="3">
    <source>
        <dbReference type="ARBA" id="ARBA00022448"/>
    </source>
</evidence>
<evidence type="ECO:0000256" key="4">
    <source>
        <dbReference type="ARBA" id="ARBA00022692"/>
    </source>
</evidence>
<feature type="region of interest" description="Disordered" evidence="7">
    <location>
        <begin position="297"/>
        <end position="325"/>
    </location>
</feature>
<comment type="subcellular location">
    <subcellularLocation>
        <location evidence="1">Endomembrane system</location>
        <topology evidence="1">Multi-pass membrane protein</topology>
    </subcellularLocation>
</comment>
<feature type="transmembrane region" description="Helical" evidence="8">
    <location>
        <begin position="183"/>
        <end position="206"/>
    </location>
</feature>
<dbReference type="PANTHER" id="PTHR12479">
    <property type="entry name" value="LYSOSOMAL-ASSOCIATED TRANSMEMBRANE PROTEIN"/>
    <property type="match status" value="1"/>
</dbReference>
<evidence type="ECO:0000256" key="8">
    <source>
        <dbReference type="SAM" id="Phobius"/>
    </source>
</evidence>
<feature type="compositionally biased region" description="Low complexity" evidence="7">
    <location>
        <begin position="297"/>
        <end position="314"/>
    </location>
</feature>
<keyword evidence="3" id="KW-0813">Transport</keyword>
<keyword evidence="5 8" id="KW-1133">Transmembrane helix</keyword>
<reference evidence="9" key="1">
    <citation type="journal article" date="2014" name="Insect Biochem. Mol. Biol.">
        <title>An insight into the sialome of the frog biting fly, Corethrella appendiculata.</title>
        <authorList>
            <person name="Ribeiro J.M.C."/>
            <person name="Chagas A.C."/>
            <person name="Pham V.M."/>
            <person name="Lounibos L.P."/>
            <person name="Calvo E."/>
        </authorList>
    </citation>
    <scope>NUCLEOTIDE SEQUENCE</scope>
    <source>
        <tissue evidence="9">Salivary glands</tissue>
    </source>
</reference>
<proteinExistence type="evidence at transcript level"/>
<name>U5EXK5_9DIPT</name>
<dbReference type="EMBL" id="GANO01000037">
    <property type="protein sequence ID" value="JAB59834.1"/>
    <property type="molecule type" value="mRNA"/>
</dbReference>
<keyword evidence="4 8" id="KW-0812">Transmembrane</keyword>
<dbReference type="Pfam" id="PF03821">
    <property type="entry name" value="Mtp"/>
    <property type="match status" value="1"/>
</dbReference>
<protein>
    <submittedName>
        <fullName evidence="9">Putative lysosomal-associated transmembrane protein</fullName>
    </submittedName>
</protein>
<dbReference type="PANTHER" id="PTHR12479:SF10">
    <property type="entry name" value="LYSOSOMAL-ASSOCIATED TRANSMEMBRANE PROTEIN"/>
    <property type="match status" value="1"/>
</dbReference>
<evidence type="ECO:0000256" key="1">
    <source>
        <dbReference type="ARBA" id="ARBA00004127"/>
    </source>
</evidence>
<keyword evidence="6 8" id="KW-0472">Membrane</keyword>
<feature type="transmembrane region" description="Helical" evidence="8">
    <location>
        <begin position="131"/>
        <end position="153"/>
    </location>
</feature>
<evidence type="ECO:0000313" key="9">
    <source>
        <dbReference type="EMBL" id="JAB59834.1"/>
    </source>
</evidence>
<feature type="transmembrane region" description="Helical" evidence="8">
    <location>
        <begin position="30"/>
        <end position="53"/>
    </location>
</feature>
<evidence type="ECO:0000256" key="6">
    <source>
        <dbReference type="ARBA" id="ARBA00023136"/>
    </source>
</evidence>
<evidence type="ECO:0000256" key="7">
    <source>
        <dbReference type="SAM" id="MobiDB-lite"/>
    </source>
</evidence>
<feature type="region of interest" description="Disordered" evidence="7">
    <location>
        <begin position="348"/>
        <end position="370"/>
    </location>
</feature>
<dbReference type="GO" id="GO:0012505">
    <property type="term" value="C:endomembrane system"/>
    <property type="evidence" value="ECO:0007669"/>
    <property type="project" value="UniProtKB-SubCell"/>
</dbReference>
<dbReference type="GO" id="GO:0005765">
    <property type="term" value="C:lysosomal membrane"/>
    <property type="evidence" value="ECO:0007669"/>
    <property type="project" value="TreeGrafter"/>
</dbReference>
<comment type="similarity">
    <text evidence="2">Belongs to the LAPTM4/LAPTM5 transporter family.</text>
</comment>
<dbReference type="InterPro" id="IPR051115">
    <property type="entry name" value="LAPTM_transporter"/>
</dbReference>
<accession>U5EXK5</accession>
<feature type="transmembrane region" description="Helical" evidence="8">
    <location>
        <begin position="104"/>
        <end position="124"/>
    </location>
</feature>
<organism evidence="9">
    <name type="scientific">Corethrella appendiculata</name>
    <dbReference type="NCBI Taxonomy" id="1370023"/>
    <lineage>
        <taxon>Eukaryota</taxon>
        <taxon>Metazoa</taxon>
        <taxon>Ecdysozoa</taxon>
        <taxon>Arthropoda</taxon>
        <taxon>Hexapoda</taxon>
        <taxon>Insecta</taxon>
        <taxon>Pterygota</taxon>
        <taxon>Neoptera</taxon>
        <taxon>Endopterygota</taxon>
        <taxon>Diptera</taxon>
        <taxon>Nematocera</taxon>
        <taxon>Culicoidea</taxon>
        <taxon>Chaoboridae</taxon>
        <taxon>Corethrella</taxon>
    </lineage>
</organism>
<dbReference type="InterPro" id="IPR004687">
    <property type="entry name" value="LAPTM4/5"/>
</dbReference>